<name>C1MV91_MICPC</name>
<gene>
    <name evidence="3" type="ORF">MICPUCDRAFT_69769</name>
</gene>
<keyword evidence="2" id="KW-1133">Transmembrane helix</keyword>
<keyword evidence="4" id="KW-1185">Reference proteome</keyword>
<dbReference type="Proteomes" id="UP000001876">
    <property type="component" value="Unassembled WGS sequence"/>
</dbReference>
<feature type="compositionally biased region" description="Pro residues" evidence="1">
    <location>
        <begin position="82"/>
        <end position="91"/>
    </location>
</feature>
<dbReference type="RefSeq" id="XP_003059332.1">
    <property type="nucleotide sequence ID" value="XM_003059286.1"/>
</dbReference>
<accession>C1MV91</accession>
<dbReference type="KEGG" id="mpp:MICPUCDRAFT_69769"/>
<evidence type="ECO:0000313" key="3">
    <source>
        <dbReference type="EMBL" id="EEH56464.1"/>
    </source>
</evidence>
<sequence>MATTRVGVATALAAPRARTRSTRRALVVVASASSSSRERRRNKYLRCQLRPRASSASVRLAARATTDASPGASRGASSSSPSPSPAPPPPLARSMLHLAKRAALAVAVAVALLLGGASSALAGAPFHGVPVVSSASATTIATGTAVANLPIAIGDVGSMGGLTPDAWGLPYRGKSAAMGLFMASAGVVMRMLVNVVVIYAIYTYWMGDEDSPGRGGKGGFGA</sequence>
<keyword evidence="2" id="KW-0812">Transmembrane</keyword>
<organism evidence="4">
    <name type="scientific">Micromonas pusilla (strain CCMP1545)</name>
    <name type="common">Picoplanktonic green alga</name>
    <dbReference type="NCBI Taxonomy" id="564608"/>
    <lineage>
        <taxon>Eukaryota</taxon>
        <taxon>Viridiplantae</taxon>
        <taxon>Chlorophyta</taxon>
        <taxon>Mamiellophyceae</taxon>
        <taxon>Mamiellales</taxon>
        <taxon>Mamiellaceae</taxon>
        <taxon>Micromonas</taxon>
    </lineage>
</organism>
<feature type="transmembrane region" description="Helical" evidence="2">
    <location>
        <begin position="102"/>
        <end position="124"/>
    </location>
</feature>
<dbReference type="GeneID" id="9685068"/>
<dbReference type="OrthoDB" id="10612474at2759"/>
<feature type="transmembrane region" description="Helical" evidence="2">
    <location>
        <begin position="177"/>
        <end position="202"/>
    </location>
</feature>
<evidence type="ECO:0000313" key="4">
    <source>
        <dbReference type="Proteomes" id="UP000001876"/>
    </source>
</evidence>
<dbReference type="AlphaFoldDB" id="C1MV91"/>
<reference evidence="3 4" key="1">
    <citation type="journal article" date="2009" name="Science">
        <title>Green evolution and dynamic adaptations revealed by genomes of the marine picoeukaryotes Micromonas.</title>
        <authorList>
            <person name="Worden A.Z."/>
            <person name="Lee J.H."/>
            <person name="Mock T."/>
            <person name="Rouze P."/>
            <person name="Simmons M.P."/>
            <person name="Aerts A.L."/>
            <person name="Allen A.E."/>
            <person name="Cuvelier M.L."/>
            <person name="Derelle E."/>
            <person name="Everett M.V."/>
            <person name="Foulon E."/>
            <person name="Grimwood J."/>
            <person name="Gundlach H."/>
            <person name="Henrissat B."/>
            <person name="Napoli C."/>
            <person name="McDonald S.M."/>
            <person name="Parker M.S."/>
            <person name="Rombauts S."/>
            <person name="Salamov A."/>
            <person name="Von Dassow P."/>
            <person name="Badger J.H."/>
            <person name="Coutinho P.M."/>
            <person name="Demir E."/>
            <person name="Dubchak I."/>
            <person name="Gentemann C."/>
            <person name="Eikrem W."/>
            <person name="Gready J.E."/>
            <person name="John U."/>
            <person name="Lanier W."/>
            <person name="Lindquist E.A."/>
            <person name="Lucas S."/>
            <person name="Mayer K.F."/>
            <person name="Moreau H."/>
            <person name="Not F."/>
            <person name="Otillar R."/>
            <person name="Panaud O."/>
            <person name="Pangilinan J."/>
            <person name="Paulsen I."/>
            <person name="Piegu B."/>
            <person name="Poliakov A."/>
            <person name="Robbens S."/>
            <person name="Schmutz J."/>
            <person name="Toulza E."/>
            <person name="Wyss T."/>
            <person name="Zelensky A."/>
            <person name="Zhou K."/>
            <person name="Armbrust E.V."/>
            <person name="Bhattacharya D."/>
            <person name="Goodenough U.W."/>
            <person name="Van de Peer Y."/>
            <person name="Grigoriev I.V."/>
        </authorList>
    </citation>
    <scope>NUCLEOTIDE SEQUENCE [LARGE SCALE GENOMIC DNA]</scope>
    <source>
        <strain evidence="3 4">CCMP1545</strain>
    </source>
</reference>
<feature type="compositionally biased region" description="Low complexity" evidence="1">
    <location>
        <begin position="56"/>
        <end position="81"/>
    </location>
</feature>
<feature type="region of interest" description="Disordered" evidence="1">
    <location>
        <begin position="56"/>
        <end position="92"/>
    </location>
</feature>
<evidence type="ECO:0000256" key="2">
    <source>
        <dbReference type="SAM" id="Phobius"/>
    </source>
</evidence>
<proteinExistence type="predicted"/>
<keyword evidence="2" id="KW-0472">Membrane</keyword>
<evidence type="ECO:0000256" key="1">
    <source>
        <dbReference type="SAM" id="MobiDB-lite"/>
    </source>
</evidence>
<protein>
    <submittedName>
        <fullName evidence="3">Predicted protein</fullName>
    </submittedName>
</protein>
<dbReference type="EMBL" id="GG663740">
    <property type="protein sequence ID" value="EEH56464.1"/>
    <property type="molecule type" value="Genomic_DNA"/>
</dbReference>